<dbReference type="InterPro" id="IPR038646">
    <property type="entry name" value="Atu4866-like_sf"/>
</dbReference>
<comment type="caution">
    <text evidence="1">The sequence shown here is derived from an EMBL/GenBank/DDBJ whole genome shotgun (WGS) entry which is preliminary data.</text>
</comment>
<sequence length="88" mass="10295">MNKFQTKTIEETKDYIGTWITREGDILHELFPNYRYEQARGTEKKVFQGTYRVTGNRIDYIDDSGFTAEGEIKNGMLFHGFMAFLKAN</sequence>
<evidence type="ECO:0000313" key="2">
    <source>
        <dbReference type="Proteomes" id="UP001153642"/>
    </source>
</evidence>
<organism evidence="1 2">
    <name type="scientific">Galbibacter pacificus</name>
    <dbReference type="NCBI Taxonomy" id="2996052"/>
    <lineage>
        <taxon>Bacteria</taxon>
        <taxon>Pseudomonadati</taxon>
        <taxon>Bacteroidota</taxon>
        <taxon>Flavobacteriia</taxon>
        <taxon>Flavobacteriales</taxon>
        <taxon>Flavobacteriaceae</taxon>
        <taxon>Galbibacter</taxon>
    </lineage>
</organism>
<dbReference type="Gene3D" id="2.40.128.290">
    <property type="entry name" value="Uncharacterised protein Atu4866, PF11512"/>
    <property type="match status" value="1"/>
</dbReference>
<evidence type="ECO:0000313" key="1">
    <source>
        <dbReference type="EMBL" id="MDG3585874.1"/>
    </source>
</evidence>
<dbReference type="RefSeq" id="WP_277898874.1">
    <property type="nucleotide sequence ID" value="NZ_JAPMUA010000002.1"/>
</dbReference>
<name>A0ABT6FRH2_9FLAO</name>
<protein>
    <submittedName>
        <fullName evidence="1">Atu4866 domain-containing protein</fullName>
    </submittedName>
</protein>
<proteinExistence type="predicted"/>
<reference evidence="1" key="1">
    <citation type="submission" date="2022-11" db="EMBL/GenBank/DDBJ databases">
        <title>High-quality draft genome sequence of Galbibacter sp. strain CMA-7.</title>
        <authorList>
            <person name="Wei L."/>
            <person name="Dong C."/>
            <person name="Shao Z."/>
        </authorList>
    </citation>
    <scope>NUCLEOTIDE SEQUENCE</scope>
    <source>
        <strain evidence="1">CMA-7</strain>
    </source>
</reference>
<gene>
    <name evidence="1" type="ORF">OSR52_08320</name>
</gene>
<dbReference type="InterPro" id="IPR020955">
    <property type="entry name" value="Uncharacterised_Atu4866"/>
</dbReference>
<dbReference type="EMBL" id="JAPMUA010000002">
    <property type="protein sequence ID" value="MDG3585874.1"/>
    <property type="molecule type" value="Genomic_DNA"/>
</dbReference>
<dbReference type="Proteomes" id="UP001153642">
    <property type="component" value="Unassembled WGS sequence"/>
</dbReference>
<accession>A0ABT6FRH2</accession>
<dbReference type="Pfam" id="PF11512">
    <property type="entry name" value="Atu4866"/>
    <property type="match status" value="1"/>
</dbReference>
<keyword evidence="2" id="KW-1185">Reference proteome</keyword>